<comment type="similarity">
    <text evidence="5">Belongs to the bacterial solute-binding protein PotD/PotF family.</text>
</comment>
<feature type="binding site" evidence="6">
    <location>
        <begin position="161"/>
        <end position="164"/>
    </location>
    <ligand>
        <name>spermidine</name>
        <dbReference type="ChEBI" id="CHEBI:57834"/>
    </ligand>
</feature>
<comment type="subcellular location">
    <subcellularLocation>
        <location evidence="1 5">Periplasm</location>
    </subcellularLocation>
</comment>
<evidence type="ECO:0000256" key="3">
    <source>
        <dbReference type="ARBA" id="ARBA00022729"/>
    </source>
</evidence>
<dbReference type="PRINTS" id="PR00909">
    <property type="entry name" value="SPERMDNBNDNG"/>
</dbReference>
<evidence type="ECO:0000313" key="8">
    <source>
        <dbReference type="EMBL" id="MBB1486234.1"/>
    </source>
</evidence>
<dbReference type="PIRSF" id="PIRSF019574">
    <property type="entry name" value="Periplasmic_polyamine_BP"/>
    <property type="match status" value="1"/>
</dbReference>
<sequence>MKKLLVAGLALASNLALAQEKVVVYNWSEYIDESVVEQFTKETGIEVEYATFDSNEVMYSKLKLQKGKGYDIAVPSTYYVSKMAREGMLQPIDKTKLSHFGNLNVDLLDKDYDKGNQYSVPYFWGSTAISYDADTLSEGEITSWKDLWDPKWKGQLLLTDDIREVFHMALTLNGHSGNSKNPEEIKQAYETLKSLMPNVLVFNSEAPREPFLSGDVSLGMNWNGEVYMAQQEGANLKYVYPKEGAVFWVDSFVIPSGAANIDNAHKFIDFMLRAEVAKTNAEYVGYASPNSAALPLMDEDVRKNPAVFPSQDDIARGEFHHDIGDDAMKLMTEYWQKLKAGM</sequence>
<dbReference type="InterPro" id="IPR006059">
    <property type="entry name" value="SBP"/>
</dbReference>
<dbReference type="Proteomes" id="UP000565262">
    <property type="component" value="Unassembled WGS sequence"/>
</dbReference>
<feature type="signal peptide" evidence="7">
    <location>
        <begin position="1"/>
        <end position="18"/>
    </location>
</feature>
<dbReference type="AlphaFoldDB" id="A0A839ING3"/>
<reference evidence="8 9" key="1">
    <citation type="submission" date="2020-08" db="EMBL/GenBank/DDBJ databases">
        <title>Oceanospirillum sp. nov. isolated from marine sediment.</title>
        <authorList>
            <person name="Ji X."/>
        </authorList>
    </citation>
    <scope>NUCLEOTIDE SEQUENCE [LARGE SCALE GENOMIC DNA]</scope>
    <source>
        <strain evidence="8 9">D5</strain>
    </source>
</reference>
<feature type="binding site" evidence="6">
    <location>
        <position position="78"/>
    </location>
    <ligand>
        <name>spermidine</name>
        <dbReference type="ChEBI" id="CHEBI:57834"/>
    </ligand>
</feature>
<gene>
    <name evidence="8" type="ORF">H4O21_06395</name>
</gene>
<dbReference type="Pfam" id="PF13416">
    <property type="entry name" value="SBP_bac_8"/>
    <property type="match status" value="1"/>
</dbReference>
<name>A0A839ING3_9GAMM</name>
<evidence type="ECO:0000256" key="7">
    <source>
        <dbReference type="SAM" id="SignalP"/>
    </source>
</evidence>
<evidence type="ECO:0000256" key="5">
    <source>
        <dbReference type="PIRNR" id="PIRNR019574"/>
    </source>
</evidence>
<evidence type="ECO:0000256" key="2">
    <source>
        <dbReference type="ARBA" id="ARBA00022448"/>
    </source>
</evidence>
<dbReference type="PANTHER" id="PTHR30222:SF17">
    <property type="entry name" value="SPERMIDINE_PUTRESCINE-BINDING PERIPLASMIC PROTEIN"/>
    <property type="match status" value="1"/>
</dbReference>
<dbReference type="RefSeq" id="WP_182808020.1">
    <property type="nucleotide sequence ID" value="NZ_JACJFM010000006.1"/>
</dbReference>
<dbReference type="EMBL" id="JACJFM010000006">
    <property type="protein sequence ID" value="MBB1486234.1"/>
    <property type="molecule type" value="Genomic_DNA"/>
</dbReference>
<dbReference type="GO" id="GO:0019808">
    <property type="term" value="F:polyamine binding"/>
    <property type="evidence" value="ECO:0007669"/>
    <property type="project" value="InterPro"/>
</dbReference>
<keyword evidence="3 7" id="KW-0732">Signal</keyword>
<proteinExistence type="inferred from homology"/>
<dbReference type="GO" id="GO:0042597">
    <property type="term" value="C:periplasmic space"/>
    <property type="evidence" value="ECO:0007669"/>
    <property type="project" value="UniProtKB-SubCell"/>
</dbReference>
<feature type="binding site" evidence="6">
    <location>
        <position position="29"/>
    </location>
    <ligand>
        <name>spermidine</name>
        <dbReference type="ChEBI" id="CHEBI:57834"/>
    </ligand>
</feature>
<keyword evidence="4 5" id="KW-0574">Periplasm</keyword>
<feature type="chain" id="PRO_5032557421" description="Putrescine-binding periplasmic protein" evidence="7">
    <location>
        <begin position="19"/>
        <end position="342"/>
    </location>
</feature>
<accession>A0A839ING3</accession>
<dbReference type="Gene3D" id="3.40.190.10">
    <property type="entry name" value="Periplasmic binding protein-like II"/>
    <property type="match status" value="2"/>
</dbReference>
<comment type="function">
    <text evidence="5">Required for the activity of the bacterial periplasmic transport system of putrescine.</text>
</comment>
<dbReference type="CDD" id="cd13590">
    <property type="entry name" value="PBP2_PotD_PotF_like"/>
    <property type="match status" value="1"/>
</dbReference>
<evidence type="ECO:0000256" key="1">
    <source>
        <dbReference type="ARBA" id="ARBA00004418"/>
    </source>
</evidence>
<dbReference type="PANTHER" id="PTHR30222">
    <property type="entry name" value="SPERMIDINE/PUTRESCINE-BINDING PERIPLASMIC PROTEIN"/>
    <property type="match status" value="1"/>
</dbReference>
<keyword evidence="2 5" id="KW-0813">Transport</keyword>
<organism evidence="8 9">
    <name type="scientific">Oceanospirillum sediminis</name>
    <dbReference type="NCBI Taxonomy" id="2760088"/>
    <lineage>
        <taxon>Bacteria</taxon>
        <taxon>Pseudomonadati</taxon>
        <taxon>Pseudomonadota</taxon>
        <taxon>Gammaproteobacteria</taxon>
        <taxon>Oceanospirillales</taxon>
        <taxon>Oceanospirillaceae</taxon>
        <taxon>Oceanospirillum</taxon>
    </lineage>
</organism>
<keyword evidence="9" id="KW-1185">Reference proteome</keyword>
<evidence type="ECO:0000256" key="6">
    <source>
        <dbReference type="PIRSR" id="PIRSR019574-1"/>
    </source>
</evidence>
<dbReference type="GO" id="GO:0015846">
    <property type="term" value="P:polyamine transport"/>
    <property type="evidence" value="ECO:0007669"/>
    <property type="project" value="InterPro"/>
</dbReference>
<evidence type="ECO:0000256" key="4">
    <source>
        <dbReference type="ARBA" id="ARBA00022764"/>
    </source>
</evidence>
<comment type="caution">
    <text evidence="8">The sequence shown here is derived from an EMBL/GenBank/DDBJ whole genome shotgun (WGS) entry which is preliminary data.</text>
</comment>
<protein>
    <recommendedName>
        <fullName evidence="5">Putrescine-binding periplasmic protein</fullName>
    </recommendedName>
</protein>
<dbReference type="SUPFAM" id="SSF53850">
    <property type="entry name" value="Periplasmic binding protein-like II"/>
    <property type="match status" value="1"/>
</dbReference>
<dbReference type="InterPro" id="IPR001188">
    <property type="entry name" value="Sperm_putr-bd"/>
</dbReference>
<evidence type="ECO:0000313" key="9">
    <source>
        <dbReference type="Proteomes" id="UP000565262"/>
    </source>
</evidence>